<dbReference type="InterPro" id="IPR025455">
    <property type="entry name" value="DUF4276"/>
</dbReference>
<dbReference type="RefSeq" id="WP_345139924.1">
    <property type="nucleotide sequence ID" value="NZ_BAABDU010000002.1"/>
</dbReference>
<accession>A0ABP7G8R8</accession>
<reference evidence="2" key="1">
    <citation type="journal article" date="2019" name="Int. J. Syst. Evol. Microbiol.">
        <title>The Global Catalogue of Microorganisms (GCM) 10K type strain sequencing project: providing services to taxonomists for standard genome sequencing and annotation.</title>
        <authorList>
            <consortium name="The Broad Institute Genomics Platform"/>
            <consortium name="The Broad Institute Genome Sequencing Center for Infectious Disease"/>
            <person name="Wu L."/>
            <person name="Ma J."/>
        </authorList>
    </citation>
    <scope>NUCLEOTIDE SEQUENCE [LARGE SCALE GENOMIC DNA]</scope>
    <source>
        <strain evidence="2">JCM 17337</strain>
    </source>
</reference>
<evidence type="ECO:0000313" key="2">
    <source>
        <dbReference type="Proteomes" id="UP001500748"/>
    </source>
</evidence>
<protein>
    <submittedName>
        <fullName evidence="1">DUF4276 family protein</fullName>
    </submittedName>
</protein>
<dbReference type="EMBL" id="BAABDU010000002">
    <property type="protein sequence ID" value="GAA3757907.1"/>
    <property type="molecule type" value="Genomic_DNA"/>
</dbReference>
<sequence>MKRVHIIVEGQTEVKVFYSILVPYIQSKVENVYIEITPIKHSGGGIVKYSKLLPELRNHLADKEKIVTTFFDYYGIVEGHNYPKYKEAKIDQTNSKIGVAILEDALKEDLTEKGINTRNFIPYIQLHEFEALLFSSDEGFEFQYDNERILRDLKAISPRYETPEDINDSPVTAPSKRIISILEKRGEKYEKVIDGDAISIMVGIEAMMDKCPRFRTWVEKLIEKIQE</sequence>
<keyword evidence="2" id="KW-1185">Reference proteome</keyword>
<dbReference type="Pfam" id="PF14103">
    <property type="entry name" value="DUF4276"/>
    <property type="match status" value="1"/>
</dbReference>
<organism evidence="1 2">
    <name type="scientific">Flavobacterium ginsengiterrae</name>
    <dbReference type="NCBI Taxonomy" id="871695"/>
    <lineage>
        <taxon>Bacteria</taxon>
        <taxon>Pseudomonadati</taxon>
        <taxon>Bacteroidota</taxon>
        <taxon>Flavobacteriia</taxon>
        <taxon>Flavobacteriales</taxon>
        <taxon>Flavobacteriaceae</taxon>
        <taxon>Flavobacterium</taxon>
    </lineage>
</organism>
<gene>
    <name evidence="1" type="ORF">GCM10022423_05440</name>
</gene>
<comment type="caution">
    <text evidence="1">The sequence shown here is derived from an EMBL/GenBank/DDBJ whole genome shotgun (WGS) entry which is preliminary data.</text>
</comment>
<dbReference type="Proteomes" id="UP001500748">
    <property type="component" value="Unassembled WGS sequence"/>
</dbReference>
<evidence type="ECO:0000313" key="1">
    <source>
        <dbReference type="EMBL" id="GAA3757907.1"/>
    </source>
</evidence>
<name>A0ABP7G8R8_9FLAO</name>
<proteinExistence type="predicted"/>